<comment type="caution">
    <text evidence="1">The sequence shown here is derived from an EMBL/GenBank/DDBJ whole genome shotgun (WGS) entry which is preliminary data.</text>
</comment>
<accession>A0ACC0BUA0</accession>
<name>A0ACC0BUA0_CATRO</name>
<reference evidence="2" key="1">
    <citation type="journal article" date="2023" name="Nat. Plants">
        <title>Single-cell RNA sequencing provides a high-resolution roadmap for understanding the multicellular compartmentation of specialized metabolism.</title>
        <authorList>
            <person name="Sun S."/>
            <person name="Shen X."/>
            <person name="Li Y."/>
            <person name="Li Y."/>
            <person name="Wang S."/>
            <person name="Li R."/>
            <person name="Zhang H."/>
            <person name="Shen G."/>
            <person name="Guo B."/>
            <person name="Wei J."/>
            <person name="Xu J."/>
            <person name="St-Pierre B."/>
            <person name="Chen S."/>
            <person name="Sun C."/>
        </authorList>
    </citation>
    <scope>NUCLEOTIDE SEQUENCE [LARGE SCALE GENOMIC DNA]</scope>
</reference>
<organism evidence="1 2">
    <name type="scientific">Catharanthus roseus</name>
    <name type="common">Madagascar periwinkle</name>
    <name type="synonym">Vinca rosea</name>
    <dbReference type="NCBI Taxonomy" id="4058"/>
    <lineage>
        <taxon>Eukaryota</taxon>
        <taxon>Viridiplantae</taxon>
        <taxon>Streptophyta</taxon>
        <taxon>Embryophyta</taxon>
        <taxon>Tracheophyta</taxon>
        <taxon>Spermatophyta</taxon>
        <taxon>Magnoliopsida</taxon>
        <taxon>eudicotyledons</taxon>
        <taxon>Gunneridae</taxon>
        <taxon>Pentapetalae</taxon>
        <taxon>asterids</taxon>
        <taxon>lamiids</taxon>
        <taxon>Gentianales</taxon>
        <taxon>Apocynaceae</taxon>
        <taxon>Rauvolfioideae</taxon>
        <taxon>Vinceae</taxon>
        <taxon>Catharanthinae</taxon>
        <taxon>Catharanthus</taxon>
    </lineage>
</organism>
<dbReference type="Proteomes" id="UP001060085">
    <property type="component" value="Linkage Group LG02"/>
</dbReference>
<keyword evidence="2" id="KW-1185">Reference proteome</keyword>
<evidence type="ECO:0000313" key="2">
    <source>
        <dbReference type="Proteomes" id="UP001060085"/>
    </source>
</evidence>
<sequence length="119" mass="14353">MFGFQFYRLHFKEFLLKDFEKKMGTNLKLFKSAFEEGSFHDFTRFYKKFIKDLSTIASLLFGEPTKMTVDYDFKLLMSFDTLSLSIDHTLSLEEETKMEFVEFIYFKNQEANEVNHKKF</sequence>
<evidence type="ECO:0000313" key="1">
    <source>
        <dbReference type="EMBL" id="KAI5676267.1"/>
    </source>
</evidence>
<gene>
    <name evidence="1" type="ORF">M9H77_07217</name>
</gene>
<protein>
    <submittedName>
        <fullName evidence="1">Uncharacterized protein</fullName>
    </submittedName>
</protein>
<dbReference type="EMBL" id="CM044702">
    <property type="protein sequence ID" value="KAI5676267.1"/>
    <property type="molecule type" value="Genomic_DNA"/>
</dbReference>
<proteinExistence type="predicted"/>